<feature type="compositionally biased region" description="Basic and acidic residues" evidence="2">
    <location>
        <begin position="1"/>
        <end position="12"/>
    </location>
</feature>
<evidence type="ECO:0000256" key="1">
    <source>
        <dbReference type="SAM" id="Coils"/>
    </source>
</evidence>
<evidence type="ECO:0000313" key="3">
    <source>
        <dbReference type="EMBL" id="PIU68493.1"/>
    </source>
</evidence>
<sequence>MLSFEEKLKKDIEEMEAVSGNQLEDSTTTEEEVQEKEVKQPTDSHSDEVNEEVIVDETTKDFELDNSEAIHEEDTKEEVDQSKPRANWKKRYTTYKSKTDTTIYKLRQDNARLSEYNISLNSKVDALDKKLESLSKSSSDALSNLSEEERDLLGDDTVISLQKLVDAQIAPLKAQLEEARKQNLESRKAKAEENQAMANNSFIERLSDLVPDYDQIDTDPKFLEWMEGTEVESGLTRKYIFKQAQSIGDVNRVASYFNTFKGAKKVNPLEKHISPTKTSTNTQQQKPKLPDTVSFRDYEKFTNDCIRGKYRGKEKIKQELELKFDTAFAEGRVV</sequence>
<feature type="coiled-coil region" evidence="1">
    <location>
        <begin position="172"/>
        <end position="201"/>
    </location>
</feature>
<evidence type="ECO:0000256" key="2">
    <source>
        <dbReference type="SAM" id="MobiDB-lite"/>
    </source>
</evidence>
<proteinExistence type="predicted"/>
<name>A0A2M7AM89_UNCKA</name>
<reference evidence="4" key="1">
    <citation type="submission" date="2017-09" db="EMBL/GenBank/DDBJ databases">
        <title>Depth-based differentiation of microbial function through sediment-hosted aquifers and enrichment of novel symbionts in the deep terrestrial subsurface.</title>
        <authorList>
            <person name="Probst A.J."/>
            <person name="Ladd B."/>
            <person name="Jarett J.K."/>
            <person name="Geller-Mcgrath D.E."/>
            <person name="Sieber C.M.K."/>
            <person name="Emerson J.B."/>
            <person name="Anantharaman K."/>
            <person name="Thomas B.C."/>
            <person name="Malmstrom R."/>
            <person name="Stieglmeier M."/>
            <person name="Klingl A."/>
            <person name="Woyke T."/>
            <person name="Ryan C.M."/>
            <person name="Banfield J.F."/>
        </authorList>
    </citation>
    <scope>NUCLEOTIDE SEQUENCE [LARGE SCALE GENOMIC DNA]</scope>
</reference>
<dbReference type="Proteomes" id="UP000229916">
    <property type="component" value="Unassembled WGS sequence"/>
</dbReference>
<feature type="region of interest" description="Disordered" evidence="2">
    <location>
        <begin position="270"/>
        <end position="292"/>
    </location>
</feature>
<accession>A0A2M7AM89</accession>
<evidence type="ECO:0000313" key="4">
    <source>
        <dbReference type="Proteomes" id="UP000229916"/>
    </source>
</evidence>
<comment type="caution">
    <text evidence="3">The sequence shown here is derived from an EMBL/GenBank/DDBJ whole genome shotgun (WGS) entry which is preliminary data.</text>
</comment>
<gene>
    <name evidence="3" type="ORF">COS81_03815</name>
</gene>
<organism evidence="3 4">
    <name type="scientific">candidate division WWE3 bacterium CG06_land_8_20_14_3_00_42_16</name>
    <dbReference type="NCBI Taxonomy" id="1975083"/>
    <lineage>
        <taxon>Bacteria</taxon>
        <taxon>Katanobacteria</taxon>
    </lineage>
</organism>
<feature type="compositionally biased region" description="Polar residues" evidence="2">
    <location>
        <begin position="275"/>
        <end position="286"/>
    </location>
</feature>
<dbReference type="EMBL" id="PEWD01000071">
    <property type="protein sequence ID" value="PIU68493.1"/>
    <property type="molecule type" value="Genomic_DNA"/>
</dbReference>
<dbReference type="AlphaFoldDB" id="A0A2M7AM89"/>
<feature type="region of interest" description="Disordered" evidence="2">
    <location>
        <begin position="1"/>
        <end position="84"/>
    </location>
</feature>
<feature type="compositionally biased region" description="Basic and acidic residues" evidence="2">
    <location>
        <begin position="35"/>
        <end position="48"/>
    </location>
</feature>
<keyword evidence="1" id="KW-0175">Coiled coil</keyword>
<feature type="compositionally biased region" description="Basic and acidic residues" evidence="2">
    <location>
        <begin position="57"/>
        <end position="83"/>
    </location>
</feature>
<protein>
    <submittedName>
        <fullName evidence="3">Uncharacterized protein</fullName>
    </submittedName>
</protein>